<dbReference type="Gene3D" id="2.40.10.10">
    <property type="entry name" value="Trypsin-like serine proteases"/>
    <property type="match status" value="1"/>
</dbReference>
<evidence type="ECO:0000259" key="3">
    <source>
        <dbReference type="Pfam" id="PF00089"/>
    </source>
</evidence>
<evidence type="ECO:0000313" key="4">
    <source>
        <dbReference type="EMBL" id="MEQ2242208.1"/>
    </source>
</evidence>
<evidence type="ECO:0000313" key="5">
    <source>
        <dbReference type="Proteomes" id="UP001482620"/>
    </source>
</evidence>
<protein>
    <recommendedName>
        <fullName evidence="3">Peptidase S1 domain-containing protein</fullName>
    </recommendedName>
</protein>
<dbReference type="Pfam" id="PF00089">
    <property type="entry name" value="Trypsin"/>
    <property type="match status" value="1"/>
</dbReference>
<dbReference type="EMBL" id="JAHRIQ010063603">
    <property type="protein sequence ID" value="MEQ2242208.1"/>
    <property type="molecule type" value="Genomic_DNA"/>
</dbReference>
<gene>
    <name evidence="4" type="ORF">ILYODFUR_033410</name>
</gene>
<dbReference type="PANTHER" id="PTHR24252:SF7">
    <property type="entry name" value="HYALIN"/>
    <property type="match status" value="1"/>
</dbReference>
<reference evidence="4 5" key="1">
    <citation type="submission" date="2021-06" db="EMBL/GenBank/DDBJ databases">
        <authorList>
            <person name="Palmer J.M."/>
        </authorList>
    </citation>
    <scope>NUCLEOTIDE SEQUENCE [LARGE SCALE GENOMIC DNA]</scope>
    <source>
        <strain evidence="5">if_2019</strain>
        <tissue evidence="4">Muscle</tissue>
    </source>
</reference>
<comment type="caution">
    <text evidence="4">The sequence shown here is derived from an EMBL/GenBank/DDBJ whole genome shotgun (WGS) entry which is preliminary data.</text>
</comment>
<keyword evidence="5" id="KW-1185">Reference proteome</keyword>
<organism evidence="4 5">
    <name type="scientific">Ilyodon furcidens</name>
    <name type="common">goldbreast splitfin</name>
    <dbReference type="NCBI Taxonomy" id="33524"/>
    <lineage>
        <taxon>Eukaryota</taxon>
        <taxon>Metazoa</taxon>
        <taxon>Chordata</taxon>
        <taxon>Craniata</taxon>
        <taxon>Vertebrata</taxon>
        <taxon>Euteleostomi</taxon>
        <taxon>Actinopterygii</taxon>
        <taxon>Neopterygii</taxon>
        <taxon>Teleostei</taxon>
        <taxon>Neoteleostei</taxon>
        <taxon>Acanthomorphata</taxon>
        <taxon>Ovalentaria</taxon>
        <taxon>Atherinomorphae</taxon>
        <taxon>Cyprinodontiformes</taxon>
        <taxon>Goodeidae</taxon>
        <taxon>Ilyodon</taxon>
    </lineage>
</organism>
<evidence type="ECO:0000256" key="1">
    <source>
        <dbReference type="ARBA" id="ARBA00023157"/>
    </source>
</evidence>
<keyword evidence="2" id="KW-0732">Signal</keyword>
<proteinExistence type="predicted"/>
<dbReference type="InterPro" id="IPR001254">
    <property type="entry name" value="Trypsin_dom"/>
</dbReference>
<feature type="chain" id="PRO_5046277515" description="Peptidase S1 domain-containing protein" evidence="2">
    <location>
        <begin position="22"/>
        <end position="77"/>
    </location>
</feature>
<accession>A0ABV0UAI9</accession>
<feature type="signal peptide" evidence="2">
    <location>
        <begin position="1"/>
        <end position="21"/>
    </location>
</feature>
<dbReference type="InterPro" id="IPR043504">
    <property type="entry name" value="Peptidase_S1_PA_chymotrypsin"/>
</dbReference>
<dbReference type="InterPro" id="IPR009003">
    <property type="entry name" value="Peptidase_S1_PA"/>
</dbReference>
<keyword evidence="1" id="KW-1015">Disulfide bond</keyword>
<dbReference type="SUPFAM" id="SSF50494">
    <property type="entry name" value="Trypsin-like serine proteases"/>
    <property type="match status" value="1"/>
</dbReference>
<feature type="domain" description="Peptidase S1" evidence="3">
    <location>
        <begin position="28"/>
        <end position="77"/>
    </location>
</feature>
<dbReference type="Proteomes" id="UP001482620">
    <property type="component" value="Unassembled WGS sequence"/>
</dbReference>
<dbReference type="PANTHER" id="PTHR24252">
    <property type="entry name" value="ACROSIN-RELATED"/>
    <property type="match status" value="1"/>
</dbReference>
<sequence>MAVGKLIGVLVLLQCSAGIMGAGLRSSIIGGENAPKGKWPWLVYLNIKTDTGLKKWHCSGTIINNNWVLTAGRCWDE</sequence>
<evidence type="ECO:0000256" key="2">
    <source>
        <dbReference type="SAM" id="SignalP"/>
    </source>
</evidence>
<name>A0ABV0UAI9_9TELE</name>